<organism evidence="3 4">
    <name type="scientific">Neonectria ditissima</name>
    <dbReference type="NCBI Taxonomy" id="78410"/>
    <lineage>
        <taxon>Eukaryota</taxon>
        <taxon>Fungi</taxon>
        <taxon>Dikarya</taxon>
        <taxon>Ascomycota</taxon>
        <taxon>Pezizomycotina</taxon>
        <taxon>Sordariomycetes</taxon>
        <taxon>Hypocreomycetidae</taxon>
        <taxon>Hypocreales</taxon>
        <taxon>Nectriaceae</taxon>
        <taxon>Neonectria</taxon>
    </lineage>
</organism>
<dbReference type="SUPFAM" id="SSF49899">
    <property type="entry name" value="Concanavalin A-like lectins/glucanases"/>
    <property type="match status" value="1"/>
</dbReference>
<dbReference type="InterPro" id="IPR050546">
    <property type="entry name" value="Glycosyl_Hydrlase_16"/>
</dbReference>
<proteinExistence type="predicted"/>
<dbReference type="PANTHER" id="PTHR10963">
    <property type="entry name" value="GLYCOSYL HYDROLASE-RELATED"/>
    <property type="match status" value="1"/>
</dbReference>
<keyword evidence="4" id="KW-1185">Reference proteome</keyword>
<dbReference type="InterPro" id="IPR000757">
    <property type="entry name" value="Beta-glucanase-like"/>
</dbReference>
<dbReference type="CDD" id="cd02182">
    <property type="entry name" value="GH16_Strep_laminarinase_like"/>
    <property type="match status" value="1"/>
</dbReference>
<evidence type="ECO:0000313" key="4">
    <source>
        <dbReference type="Proteomes" id="UP000050424"/>
    </source>
</evidence>
<gene>
    <name evidence="3" type="ORF">AK830_g8820</name>
</gene>
<dbReference type="PROSITE" id="PS51762">
    <property type="entry name" value="GH16_2"/>
    <property type="match status" value="1"/>
</dbReference>
<dbReference type="Pfam" id="PF26113">
    <property type="entry name" value="GH16_XgeA"/>
    <property type="match status" value="1"/>
</dbReference>
<sequence>MRFSTAIFASLPALAAAIAAPNVDGFNIVWQDAFDGCQGCSINRDRWNIALDLSVNNELQEYSESNANIQLSGGDSLQIVPCKSDDGQWTSGRIESKKTWMAQPGRIMRVESQLRMGDASGKKGMWPAFWMLGDAIRHGTEWPTCGELDIFERVNADLTGYGTVHCGQAGGGPCNEPSGLGKEVAIPDNEAHTWSLVVDRTSGSWETETITWLFDGAPFHTLKGSDLGDQGTWGTLAHSPMYILLNVAVGGNWPGYPDDSTESGYANMMEVMYVAVYESFY</sequence>
<dbReference type="GO" id="GO:0005975">
    <property type="term" value="P:carbohydrate metabolic process"/>
    <property type="evidence" value="ECO:0007669"/>
    <property type="project" value="InterPro"/>
</dbReference>
<feature type="signal peptide" evidence="1">
    <location>
        <begin position="1"/>
        <end position="25"/>
    </location>
</feature>
<dbReference type="Proteomes" id="UP000050424">
    <property type="component" value="Unassembled WGS sequence"/>
</dbReference>
<feature type="chain" id="PRO_5006135612" description="GH16 domain-containing protein" evidence="1">
    <location>
        <begin position="26"/>
        <end position="281"/>
    </location>
</feature>
<dbReference type="PANTHER" id="PTHR10963:SF60">
    <property type="entry name" value="GRAM-NEGATIVE BACTERIA-BINDING PROTEIN 1-RELATED"/>
    <property type="match status" value="1"/>
</dbReference>
<keyword evidence="1" id="KW-0732">Signal</keyword>
<comment type="caution">
    <text evidence="3">The sequence shown here is derived from an EMBL/GenBank/DDBJ whole genome shotgun (WGS) entry which is preliminary data.</text>
</comment>
<name>A0A0P7BBC5_9HYPO</name>
<evidence type="ECO:0000256" key="1">
    <source>
        <dbReference type="SAM" id="SignalP"/>
    </source>
</evidence>
<dbReference type="AlphaFoldDB" id="A0A0P7BBC5"/>
<dbReference type="EMBL" id="LKCW01000155">
    <property type="protein sequence ID" value="KPM37734.1"/>
    <property type="molecule type" value="Genomic_DNA"/>
</dbReference>
<feature type="domain" description="GH16" evidence="2">
    <location>
        <begin position="6"/>
        <end position="281"/>
    </location>
</feature>
<evidence type="ECO:0000313" key="3">
    <source>
        <dbReference type="EMBL" id="KPM37734.1"/>
    </source>
</evidence>
<protein>
    <recommendedName>
        <fullName evidence="2">GH16 domain-containing protein</fullName>
    </recommendedName>
</protein>
<reference evidence="3 4" key="1">
    <citation type="submission" date="2015-09" db="EMBL/GenBank/DDBJ databases">
        <title>Draft genome of a European isolate of the apple canker pathogen Neonectria ditissima.</title>
        <authorList>
            <person name="Gomez-Cortecero A."/>
            <person name="Harrison R.J."/>
            <person name="Armitage A.D."/>
        </authorList>
    </citation>
    <scope>NUCLEOTIDE SEQUENCE [LARGE SCALE GENOMIC DNA]</scope>
    <source>
        <strain evidence="3 4">R09/05</strain>
    </source>
</reference>
<dbReference type="Gene3D" id="2.60.120.200">
    <property type="match status" value="1"/>
</dbReference>
<evidence type="ECO:0000259" key="2">
    <source>
        <dbReference type="PROSITE" id="PS51762"/>
    </source>
</evidence>
<dbReference type="STRING" id="78410.A0A0P7BBC5"/>
<dbReference type="OrthoDB" id="192832at2759"/>
<dbReference type="InterPro" id="IPR013320">
    <property type="entry name" value="ConA-like_dom_sf"/>
</dbReference>
<dbReference type="GO" id="GO:0004553">
    <property type="term" value="F:hydrolase activity, hydrolyzing O-glycosyl compounds"/>
    <property type="evidence" value="ECO:0007669"/>
    <property type="project" value="InterPro"/>
</dbReference>
<accession>A0A0P7BBC5</accession>